<organism evidence="7 8">
    <name type="scientific">Tuber aestivum</name>
    <name type="common">summer truffle</name>
    <dbReference type="NCBI Taxonomy" id="59557"/>
    <lineage>
        <taxon>Eukaryota</taxon>
        <taxon>Fungi</taxon>
        <taxon>Dikarya</taxon>
        <taxon>Ascomycota</taxon>
        <taxon>Pezizomycotina</taxon>
        <taxon>Pezizomycetes</taxon>
        <taxon>Pezizales</taxon>
        <taxon>Tuberaceae</taxon>
        <taxon>Tuber</taxon>
    </lineage>
</organism>
<keyword evidence="3" id="KW-0378">Hydrolase</keyword>
<keyword evidence="2" id="KW-0645">Protease</keyword>
<feature type="domain" description="PUL" evidence="5">
    <location>
        <begin position="298"/>
        <end position="589"/>
    </location>
</feature>
<dbReference type="InterPro" id="IPR008580">
    <property type="entry name" value="PPPDE_dom"/>
</dbReference>
<reference evidence="7" key="1">
    <citation type="submission" date="2015-10" db="EMBL/GenBank/DDBJ databases">
        <authorList>
            <person name="Regsiter A."/>
            <person name="william w."/>
        </authorList>
    </citation>
    <scope>NUCLEOTIDE SEQUENCE</scope>
    <source>
        <strain evidence="7">Montdore</strain>
    </source>
</reference>
<evidence type="ECO:0000256" key="1">
    <source>
        <dbReference type="ARBA" id="ARBA00008140"/>
    </source>
</evidence>
<dbReference type="PROSITE" id="PS51396">
    <property type="entry name" value="PUL"/>
    <property type="match status" value="1"/>
</dbReference>
<proteinExistence type="inferred from homology"/>
<dbReference type="PANTHER" id="PTHR12378">
    <property type="entry name" value="DESUMOYLATING ISOPEPTIDASE"/>
    <property type="match status" value="1"/>
</dbReference>
<evidence type="ECO:0000256" key="3">
    <source>
        <dbReference type="ARBA" id="ARBA00022801"/>
    </source>
</evidence>
<dbReference type="Pfam" id="PF00085">
    <property type="entry name" value="Thioredoxin"/>
    <property type="match status" value="1"/>
</dbReference>
<dbReference type="GO" id="GO:0070646">
    <property type="term" value="P:protein modification by small protein removal"/>
    <property type="evidence" value="ECO:0007669"/>
    <property type="project" value="TreeGrafter"/>
</dbReference>
<keyword evidence="8" id="KW-1185">Reference proteome</keyword>
<evidence type="ECO:0000259" key="4">
    <source>
        <dbReference type="PROSITE" id="PS51352"/>
    </source>
</evidence>
<dbReference type="InterPro" id="IPR013766">
    <property type="entry name" value="Thioredoxin_domain"/>
</dbReference>
<dbReference type="Gene3D" id="3.40.30.10">
    <property type="entry name" value="Glutaredoxin"/>
    <property type="match status" value="1"/>
</dbReference>
<dbReference type="GO" id="GO:0006508">
    <property type="term" value="P:proteolysis"/>
    <property type="evidence" value="ECO:0007669"/>
    <property type="project" value="UniProtKB-KW"/>
</dbReference>
<dbReference type="CDD" id="cd02947">
    <property type="entry name" value="TRX_family"/>
    <property type="match status" value="1"/>
</dbReference>
<dbReference type="InterPro" id="IPR013535">
    <property type="entry name" value="PUL_dom"/>
</dbReference>
<dbReference type="Gene3D" id="3.90.1720.30">
    <property type="entry name" value="PPPDE domains"/>
    <property type="match status" value="1"/>
</dbReference>
<gene>
    <name evidence="7" type="ORF">GSTUAT00006886001</name>
</gene>
<dbReference type="PANTHER" id="PTHR12378:SF7">
    <property type="entry name" value="DESUMOYLATING ISOPEPTIDASE 1"/>
    <property type="match status" value="1"/>
</dbReference>
<dbReference type="GO" id="GO:0008233">
    <property type="term" value="F:peptidase activity"/>
    <property type="evidence" value="ECO:0007669"/>
    <property type="project" value="UniProtKB-KW"/>
</dbReference>
<dbReference type="AlphaFoldDB" id="A0A292PNA8"/>
<evidence type="ECO:0000259" key="5">
    <source>
        <dbReference type="PROSITE" id="PS51396"/>
    </source>
</evidence>
<dbReference type="Gene3D" id="1.25.10.10">
    <property type="entry name" value="Leucine-rich Repeat Variant"/>
    <property type="match status" value="1"/>
</dbReference>
<sequence length="589" mass="63711">MSADSGERLVQLYVYDLSQGMAREMSLGLLGVQIDAVYHTSIVVGGKEHYYGHGIQFSQPGKSHHGSPMEVVALGVTALPDDVISGYLDSLRSIYSPEAYDLFAHNCNNFTNDMAQFLCGRGIPTHITSLPQTVLDTPFGQMLRPMLDRAIRPVTTAPNVPTENGTLGTALHGPSKVIVANSLHDLEAVLKSAESSCAVIFFTSASCPPCRAIYPRFEQIGSEAAGKAKFIKVDIGTSYGVAQKFQVSATPTFMTFLKGEKVDQWSGAHYGDLTSRIETLLRMAYPPHPHTNVNLRVTLSTSMNPVTFVKVPPLDKVVEKLGPTGKNPVVTSMREFIALRDSHGAIEAPLQKLSDWATFLQESFAGLPVATLFPLVDLFRVTLSDPRVSGWFAEEKSNNHKLSLVLFYFKANTCAGNATIKALLSYVADHTSIPYPLRLVTLQATCNLFTSPLFPPHLTSPSLSHLVTSLITTSLLDKSHINARVAAASLAFNLATHVQKQRAVHNQEALQDVEFIAAVVEALREEKDSKEVVKGLALTVALVSYCAPLGGEILELLQVLEAGGVLSEKAKAGMGERALCQEVAKLLGA</sequence>
<dbReference type="Proteomes" id="UP001412239">
    <property type="component" value="Unassembled WGS sequence"/>
</dbReference>
<accession>A0A292PNA8</accession>
<dbReference type="InterPro" id="IPR042266">
    <property type="entry name" value="PPPDE_sf"/>
</dbReference>
<protein>
    <recommendedName>
        <fullName evidence="9">PPPDE domain-containing protein</fullName>
    </recommendedName>
</protein>
<dbReference type="EMBL" id="LN891101">
    <property type="protein sequence ID" value="CUS09006.1"/>
    <property type="molecule type" value="Genomic_DNA"/>
</dbReference>
<feature type="domain" description="Thioredoxin" evidence="4">
    <location>
        <begin position="156"/>
        <end position="282"/>
    </location>
</feature>
<evidence type="ECO:0000313" key="8">
    <source>
        <dbReference type="Proteomes" id="UP001412239"/>
    </source>
</evidence>
<dbReference type="PROSITE" id="PS51858">
    <property type="entry name" value="PPPDE"/>
    <property type="match status" value="1"/>
</dbReference>
<dbReference type="Pfam" id="PF05903">
    <property type="entry name" value="Peptidase_C97"/>
    <property type="match status" value="1"/>
</dbReference>
<dbReference type="InterPro" id="IPR036249">
    <property type="entry name" value="Thioredoxin-like_sf"/>
</dbReference>
<evidence type="ECO:0000313" key="7">
    <source>
        <dbReference type="EMBL" id="CUS09006.1"/>
    </source>
</evidence>
<comment type="similarity">
    <text evidence="1">Belongs to the DeSI family.</text>
</comment>
<dbReference type="Pfam" id="PF08324">
    <property type="entry name" value="PUL"/>
    <property type="match status" value="1"/>
</dbReference>
<name>A0A292PNA8_9PEZI</name>
<dbReference type="PROSITE" id="PS51352">
    <property type="entry name" value="THIOREDOXIN_2"/>
    <property type="match status" value="1"/>
</dbReference>
<feature type="domain" description="PPPDE" evidence="6">
    <location>
        <begin position="8"/>
        <end position="148"/>
    </location>
</feature>
<evidence type="ECO:0008006" key="9">
    <source>
        <dbReference type="Google" id="ProtNLM"/>
    </source>
</evidence>
<dbReference type="InterPro" id="IPR011989">
    <property type="entry name" value="ARM-like"/>
</dbReference>
<evidence type="ECO:0000259" key="6">
    <source>
        <dbReference type="PROSITE" id="PS51858"/>
    </source>
</evidence>
<dbReference type="SUPFAM" id="SSF52833">
    <property type="entry name" value="Thioredoxin-like"/>
    <property type="match status" value="1"/>
</dbReference>
<evidence type="ECO:0000256" key="2">
    <source>
        <dbReference type="ARBA" id="ARBA00022670"/>
    </source>
</evidence>
<dbReference type="SMART" id="SM01179">
    <property type="entry name" value="DUF862"/>
    <property type="match status" value="1"/>
</dbReference>